<evidence type="ECO:0000313" key="8">
    <source>
        <dbReference type="EMBL" id="KKL55213.1"/>
    </source>
</evidence>
<evidence type="ECO:0000256" key="4">
    <source>
        <dbReference type="ARBA" id="ARBA00022932"/>
    </source>
</evidence>
<dbReference type="InterPro" id="IPR043502">
    <property type="entry name" value="DNA/RNA_pol_sf"/>
</dbReference>
<keyword evidence="3" id="KW-0548">Nucleotidyltransferase</keyword>
<feature type="domain" description="DNA-directed DNA polymerase family B multifunctional" evidence="7">
    <location>
        <begin position="146"/>
        <end position="468"/>
    </location>
</feature>
<protein>
    <recommendedName>
        <fullName evidence="1">DNA-directed DNA polymerase</fullName>
        <ecNumber evidence="1">2.7.7.7</ecNumber>
    </recommendedName>
</protein>
<dbReference type="SUPFAM" id="SSF56672">
    <property type="entry name" value="DNA/RNA polymerases"/>
    <property type="match status" value="1"/>
</dbReference>
<dbReference type="InterPro" id="IPR050240">
    <property type="entry name" value="DNA_pol_type-B"/>
</dbReference>
<sequence>FRGGRLADWMAFFTDFEKLDKRGKQPVYYWLNDLKFLLDYNLMDVWGLVELDKRFDMSGKQRGRCDVALSPLEDGIMASKLHDHAKLTIYQQDYAFDTKYYGGNKYRKPIKGKKQIGDKFTITLRDLEKAGMGAGEHYESLDDIHKVGGFVKDIQPGVYEDVGVIDFTKYYPNMFKTTNAGILPMIDLLEVGYWFCIRDTDGNIFDRKDIIETPVAYFRKDIKSLHSKIFDRWSGKRVIAQNKLKKYIRKYRTTKTEEYLRLWVEQFNLKNFTNAYFGIIGLPIDRGYNKLAFNACTMSCQDNIRMVLNKLIAMGYEIIGGDTDSLFLKLKSEGRINQEIEGKWICNVINIAVEEYMERVYNINFLDNTIKIGLETISDKIYVDVKKHYIKRNWYVDGQVLEKPELEIKGMDLKKRSTSQIAADLQNKLAHCLFYEEDPLEVISNYIIELDKSLKEKDWDYVCKRAPLQKRLDKYPDGNESATGARNAVKYLGIDFKPGDNPFLGVFKKFPSRINGKFVESNGDNFKLSFYKEDIPKLKELKFKLNYNNIRSTQLDAKSKHLLSMFGEDWDSIVESGQTGDMMNP</sequence>
<dbReference type="PANTHER" id="PTHR10322">
    <property type="entry name" value="DNA POLYMERASE CATALYTIC SUBUNIT"/>
    <property type="match status" value="1"/>
</dbReference>
<dbReference type="InterPro" id="IPR023211">
    <property type="entry name" value="DNA_pol_palm_dom_sf"/>
</dbReference>
<dbReference type="InterPro" id="IPR042087">
    <property type="entry name" value="DNA_pol_B_thumb"/>
</dbReference>
<keyword evidence="2" id="KW-0808">Transferase</keyword>
<dbReference type="GO" id="GO:0003887">
    <property type="term" value="F:DNA-directed DNA polymerase activity"/>
    <property type="evidence" value="ECO:0007669"/>
    <property type="project" value="UniProtKB-KW"/>
</dbReference>
<evidence type="ECO:0000256" key="6">
    <source>
        <dbReference type="ARBA" id="ARBA00049244"/>
    </source>
</evidence>
<proteinExistence type="predicted"/>
<evidence type="ECO:0000256" key="2">
    <source>
        <dbReference type="ARBA" id="ARBA00022679"/>
    </source>
</evidence>
<dbReference type="Gene3D" id="1.10.132.60">
    <property type="entry name" value="DNA polymerase family B, C-terminal domain"/>
    <property type="match status" value="1"/>
</dbReference>
<dbReference type="Pfam" id="PF00136">
    <property type="entry name" value="DNA_pol_B"/>
    <property type="match status" value="1"/>
</dbReference>
<dbReference type="GO" id="GO:0003677">
    <property type="term" value="F:DNA binding"/>
    <property type="evidence" value="ECO:0007669"/>
    <property type="project" value="UniProtKB-KW"/>
</dbReference>
<dbReference type="EC" id="2.7.7.7" evidence="1"/>
<dbReference type="GO" id="GO:0006261">
    <property type="term" value="P:DNA-templated DNA replication"/>
    <property type="evidence" value="ECO:0007669"/>
    <property type="project" value="TreeGrafter"/>
</dbReference>
<dbReference type="InterPro" id="IPR006134">
    <property type="entry name" value="DNA-dir_DNA_pol_B_multi_dom"/>
</dbReference>
<dbReference type="GO" id="GO:0000166">
    <property type="term" value="F:nucleotide binding"/>
    <property type="evidence" value="ECO:0007669"/>
    <property type="project" value="InterPro"/>
</dbReference>
<evidence type="ECO:0000256" key="5">
    <source>
        <dbReference type="ARBA" id="ARBA00023125"/>
    </source>
</evidence>
<gene>
    <name evidence="8" type="ORF">LCGC14_2257660</name>
</gene>
<keyword evidence="5" id="KW-0238">DNA-binding</keyword>
<dbReference type="PANTHER" id="PTHR10322:SF23">
    <property type="entry name" value="DNA POLYMERASE DELTA CATALYTIC SUBUNIT"/>
    <property type="match status" value="1"/>
</dbReference>
<evidence type="ECO:0000256" key="1">
    <source>
        <dbReference type="ARBA" id="ARBA00012417"/>
    </source>
</evidence>
<evidence type="ECO:0000259" key="7">
    <source>
        <dbReference type="Pfam" id="PF00136"/>
    </source>
</evidence>
<feature type="non-terminal residue" evidence="8">
    <location>
        <position position="1"/>
    </location>
</feature>
<dbReference type="EMBL" id="LAZR01030920">
    <property type="protein sequence ID" value="KKL55213.1"/>
    <property type="molecule type" value="Genomic_DNA"/>
</dbReference>
<comment type="caution">
    <text evidence="8">The sequence shown here is derived from an EMBL/GenBank/DDBJ whole genome shotgun (WGS) entry which is preliminary data.</text>
</comment>
<organism evidence="8">
    <name type="scientific">marine sediment metagenome</name>
    <dbReference type="NCBI Taxonomy" id="412755"/>
    <lineage>
        <taxon>unclassified sequences</taxon>
        <taxon>metagenomes</taxon>
        <taxon>ecological metagenomes</taxon>
    </lineage>
</organism>
<name>A0A0F9D0I7_9ZZZZ</name>
<reference evidence="8" key="1">
    <citation type="journal article" date="2015" name="Nature">
        <title>Complex archaea that bridge the gap between prokaryotes and eukaryotes.</title>
        <authorList>
            <person name="Spang A."/>
            <person name="Saw J.H."/>
            <person name="Jorgensen S.L."/>
            <person name="Zaremba-Niedzwiedzka K."/>
            <person name="Martijn J."/>
            <person name="Lind A.E."/>
            <person name="van Eijk R."/>
            <person name="Schleper C."/>
            <person name="Guy L."/>
            <person name="Ettema T.J."/>
        </authorList>
    </citation>
    <scope>NUCLEOTIDE SEQUENCE</scope>
</reference>
<evidence type="ECO:0000256" key="3">
    <source>
        <dbReference type="ARBA" id="ARBA00022695"/>
    </source>
</evidence>
<dbReference type="AlphaFoldDB" id="A0A0F9D0I7"/>
<accession>A0A0F9D0I7</accession>
<comment type="catalytic activity">
    <reaction evidence="6">
        <text>DNA(n) + a 2'-deoxyribonucleoside 5'-triphosphate = DNA(n+1) + diphosphate</text>
        <dbReference type="Rhea" id="RHEA:22508"/>
        <dbReference type="Rhea" id="RHEA-COMP:17339"/>
        <dbReference type="Rhea" id="RHEA-COMP:17340"/>
        <dbReference type="ChEBI" id="CHEBI:33019"/>
        <dbReference type="ChEBI" id="CHEBI:61560"/>
        <dbReference type="ChEBI" id="CHEBI:173112"/>
        <dbReference type="EC" id="2.7.7.7"/>
    </reaction>
</comment>
<keyword evidence="4" id="KW-0239">DNA-directed DNA polymerase</keyword>
<dbReference type="Gene3D" id="3.90.1600.10">
    <property type="entry name" value="Palm domain of DNA polymerase"/>
    <property type="match status" value="1"/>
</dbReference>